<dbReference type="CDD" id="cd06127">
    <property type="entry name" value="DEDDh"/>
    <property type="match status" value="1"/>
</dbReference>
<comment type="caution">
    <text evidence="19">The sequence shown here is derived from an EMBL/GenBank/DDBJ whole genome shotgun (WGS) entry which is preliminary data.</text>
</comment>
<feature type="domain" description="Helicase ATP-binding" evidence="18">
    <location>
        <begin position="233"/>
        <end position="501"/>
    </location>
</feature>
<dbReference type="GO" id="GO:0004386">
    <property type="term" value="F:helicase activity"/>
    <property type="evidence" value="ECO:0007669"/>
    <property type="project" value="UniProtKB-KW"/>
</dbReference>
<dbReference type="InterPro" id="IPR011545">
    <property type="entry name" value="DEAD/DEAH_box_helicase_dom"/>
</dbReference>
<evidence type="ECO:0000256" key="14">
    <source>
        <dbReference type="ARBA" id="ARBA00023235"/>
    </source>
</evidence>
<dbReference type="SMART" id="SM00491">
    <property type="entry name" value="HELICc2"/>
    <property type="match status" value="1"/>
</dbReference>
<proteinExistence type="inferred from homology"/>
<reference evidence="19 20" key="1">
    <citation type="journal article" date="2016" name="Int. J. Syst. Evol. Microbiol.">
        <title>Peptococcus simiae sp. nov., isolated from rhesus macaque faeces and emended description of the genus Peptococcus.</title>
        <authorList>
            <person name="Shkoporov A.N."/>
            <person name="Efimov B.A."/>
            <person name="Kondova I."/>
            <person name="Ouwerling B."/>
            <person name="Chaplin A.V."/>
            <person name="Shcherbakova V.A."/>
            <person name="Langermans J.A.M."/>
        </authorList>
    </citation>
    <scope>NUCLEOTIDE SEQUENCE [LARGE SCALE GENOMIC DNA]</scope>
    <source>
        <strain evidence="19 20">M108</strain>
    </source>
</reference>
<dbReference type="PANTHER" id="PTHR11472:SF34">
    <property type="entry name" value="REGULATOR OF TELOMERE ELONGATION HELICASE 1"/>
    <property type="match status" value="1"/>
</dbReference>
<keyword evidence="3 16" id="KW-0540">Nuclease</keyword>
<dbReference type="InterPro" id="IPR006054">
    <property type="entry name" value="DnaQ"/>
</dbReference>
<dbReference type="NCBIfam" id="TIGR00573">
    <property type="entry name" value="dnaq"/>
    <property type="match status" value="1"/>
</dbReference>
<keyword evidence="10" id="KW-0408">Iron</keyword>
<dbReference type="InterPro" id="IPR012337">
    <property type="entry name" value="RNaseH-like_sf"/>
</dbReference>
<keyword evidence="20" id="KW-1185">Reference proteome</keyword>
<dbReference type="Pfam" id="PF00929">
    <property type="entry name" value="RNase_T"/>
    <property type="match status" value="1"/>
</dbReference>
<evidence type="ECO:0000256" key="13">
    <source>
        <dbReference type="ARBA" id="ARBA00023204"/>
    </source>
</evidence>
<dbReference type="PANTHER" id="PTHR11472">
    <property type="entry name" value="DNA REPAIR DEAD HELICASE RAD3/XP-D SUBFAMILY MEMBER"/>
    <property type="match status" value="1"/>
</dbReference>
<evidence type="ECO:0000256" key="9">
    <source>
        <dbReference type="ARBA" id="ARBA00022840"/>
    </source>
</evidence>
<dbReference type="SUPFAM" id="SSF52540">
    <property type="entry name" value="P-loop containing nucleoside triphosphate hydrolases"/>
    <property type="match status" value="1"/>
</dbReference>
<dbReference type="Pfam" id="PF06733">
    <property type="entry name" value="DEAD_2"/>
    <property type="match status" value="1"/>
</dbReference>
<accession>A0ABW9GYX3</accession>
<dbReference type="InterPro" id="IPR036397">
    <property type="entry name" value="RNaseH_sf"/>
</dbReference>
<keyword evidence="9 16" id="KW-0067">ATP-binding</keyword>
<dbReference type="InterPro" id="IPR014001">
    <property type="entry name" value="Helicase_ATP-bd"/>
</dbReference>
<dbReference type="Gene3D" id="3.40.50.300">
    <property type="entry name" value="P-loop containing nucleotide triphosphate hydrolases"/>
    <property type="match status" value="2"/>
</dbReference>
<evidence type="ECO:0000256" key="6">
    <source>
        <dbReference type="ARBA" id="ARBA00022763"/>
    </source>
</evidence>
<keyword evidence="16" id="KW-0269">Exonuclease</keyword>
<dbReference type="InterPro" id="IPR006555">
    <property type="entry name" value="ATP-dep_Helicase_C"/>
</dbReference>
<dbReference type="Pfam" id="PF00270">
    <property type="entry name" value="DEAD"/>
    <property type="match status" value="1"/>
</dbReference>
<dbReference type="HAMAP" id="MF_02206">
    <property type="entry name" value="DinG_exonucl"/>
    <property type="match status" value="1"/>
</dbReference>
<dbReference type="PROSITE" id="PS51192">
    <property type="entry name" value="HELICASE_ATP_BIND_1"/>
    <property type="match status" value="1"/>
</dbReference>
<dbReference type="EC" id="3.1.-.-" evidence="16"/>
<dbReference type="InterPro" id="IPR006554">
    <property type="entry name" value="Helicase-like_DEXD_c2"/>
</dbReference>
<evidence type="ECO:0000256" key="3">
    <source>
        <dbReference type="ARBA" id="ARBA00022722"/>
    </source>
</evidence>
<evidence type="ECO:0000256" key="4">
    <source>
        <dbReference type="ARBA" id="ARBA00022723"/>
    </source>
</evidence>
<evidence type="ECO:0000256" key="10">
    <source>
        <dbReference type="ARBA" id="ARBA00023004"/>
    </source>
</evidence>
<dbReference type="InterPro" id="IPR013520">
    <property type="entry name" value="Ribonucl_H"/>
</dbReference>
<feature type="domain" description="Helicase ATP-binding" evidence="17">
    <location>
        <begin position="255"/>
        <end position="484"/>
    </location>
</feature>
<evidence type="ECO:0000313" key="20">
    <source>
        <dbReference type="Proteomes" id="UP001631949"/>
    </source>
</evidence>
<evidence type="ECO:0000256" key="16">
    <source>
        <dbReference type="HAMAP-Rule" id="MF_02206"/>
    </source>
</evidence>
<dbReference type="SMART" id="SM00487">
    <property type="entry name" value="DEXDc"/>
    <property type="match status" value="1"/>
</dbReference>
<gene>
    <name evidence="16" type="primary">dinG</name>
    <name evidence="19" type="ORF">ACKQTC_05515</name>
</gene>
<dbReference type="Gene3D" id="3.30.420.10">
    <property type="entry name" value="Ribonuclease H-like superfamily/Ribonuclease H"/>
    <property type="match status" value="1"/>
</dbReference>
<evidence type="ECO:0000256" key="7">
    <source>
        <dbReference type="ARBA" id="ARBA00022801"/>
    </source>
</evidence>
<dbReference type="SUPFAM" id="SSF53098">
    <property type="entry name" value="Ribonuclease H-like"/>
    <property type="match status" value="1"/>
</dbReference>
<keyword evidence="5 16" id="KW-0547">Nucleotide-binding</keyword>
<evidence type="ECO:0000259" key="17">
    <source>
        <dbReference type="PROSITE" id="PS51192"/>
    </source>
</evidence>
<comment type="similarity">
    <text evidence="16">Belongs to the helicase family. DinG subfamily. Type 2 sub-subfamily.</text>
</comment>
<keyword evidence="2" id="KW-0004">4Fe-4S</keyword>
<evidence type="ECO:0000256" key="15">
    <source>
        <dbReference type="ARBA" id="ARBA00048954"/>
    </source>
</evidence>
<dbReference type="InterPro" id="IPR027417">
    <property type="entry name" value="P-loop_NTPase"/>
</dbReference>
<dbReference type="InterPro" id="IPR014013">
    <property type="entry name" value="Helic_SF1/SF2_ATP-bd_DinG/Rad3"/>
</dbReference>
<evidence type="ECO:0000313" key="19">
    <source>
        <dbReference type="EMBL" id="MFM9413817.1"/>
    </source>
</evidence>
<keyword evidence="4" id="KW-0479">Metal-binding</keyword>
<evidence type="ECO:0000256" key="12">
    <source>
        <dbReference type="ARBA" id="ARBA00023125"/>
    </source>
</evidence>
<dbReference type="InterPro" id="IPR045028">
    <property type="entry name" value="DinG/Rad3-like"/>
</dbReference>
<name>A0ABW9GYX3_9FIRM</name>
<keyword evidence="12" id="KW-0238">DNA-binding</keyword>
<dbReference type="InterPro" id="IPR010614">
    <property type="entry name" value="RAD3-like_helicase_DEAD"/>
</dbReference>
<comment type="function">
    <text evidence="16">3'-5' exonuclease.</text>
</comment>
<keyword evidence="7 16" id="KW-0378">Hydrolase</keyword>
<comment type="catalytic activity">
    <reaction evidence="15">
        <text>ATP + H2O = ADP + phosphate + H(+)</text>
        <dbReference type="Rhea" id="RHEA:13065"/>
        <dbReference type="ChEBI" id="CHEBI:15377"/>
        <dbReference type="ChEBI" id="CHEBI:15378"/>
        <dbReference type="ChEBI" id="CHEBI:30616"/>
        <dbReference type="ChEBI" id="CHEBI:43474"/>
        <dbReference type="ChEBI" id="CHEBI:456216"/>
        <dbReference type="EC" id="5.6.2.3"/>
    </reaction>
</comment>
<dbReference type="InterPro" id="IPR006310">
    <property type="entry name" value="DinG"/>
</dbReference>
<dbReference type="SMART" id="SM00488">
    <property type="entry name" value="DEXDc2"/>
    <property type="match status" value="1"/>
</dbReference>
<evidence type="ECO:0000256" key="8">
    <source>
        <dbReference type="ARBA" id="ARBA00022806"/>
    </source>
</evidence>
<dbReference type="Pfam" id="PF13307">
    <property type="entry name" value="Helicase_C_2"/>
    <property type="match status" value="1"/>
</dbReference>
<dbReference type="PROSITE" id="PS51193">
    <property type="entry name" value="HELICASE_ATP_BIND_2"/>
    <property type="match status" value="1"/>
</dbReference>
<keyword evidence="6" id="KW-0227">DNA damage</keyword>
<dbReference type="RefSeq" id="WP_408977432.1">
    <property type="nucleotide sequence ID" value="NZ_JBJUVG010000006.1"/>
</dbReference>
<keyword evidence="11" id="KW-0411">Iron-sulfur</keyword>
<dbReference type="SMART" id="SM00479">
    <property type="entry name" value="EXOIII"/>
    <property type="match status" value="1"/>
</dbReference>
<keyword evidence="13" id="KW-0234">DNA repair</keyword>
<feature type="short sequence motif" description="DEAH box" evidence="16">
    <location>
        <begin position="448"/>
        <end position="451"/>
    </location>
</feature>
<dbReference type="Proteomes" id="UP001631949">
    <property type="component" value="Unassembled WGS sequence"/>
</dbReference>
<keyword evidence="8 19" id="KW-0347">Helicase</keyword>
<sequence length="915" mass="102809">MISGFDRFVALDLETTGLEKDAEIIEIGLVFVNGDKIVDQWQTFVKPTKPLSREITRLTGITPRMLENAPSWADIRQDLADKLDGRLLLAHNVPFDRGRLAYAFGEDLPNDWLDSHDIAKLFLPTLTSYKLVALAGELGVDDPGHHRALNDAYVAAAVTQRLFAEIRRTDPFILEDMASVLEADTPLRRLLEAAVSVSAAPAEESPEPAIWADAPAPALDFAHARDFFAADGLLAQAHSAYEERPEQGQMLTVIAQALEKHKHAIIEAGTGTGKSFAYLVPALLWSYENDSRLIVSTATITLQEQLFRYDLPFLRQALGFPFRATISKGRTNYLCKRRFYQQVKNADQVNPTERLFLSSLIRHLDRDPSGDREQLNLNKMEHQYWQGIAATADTCLNRRCPHFNDCYYFNNKRAAEKSQVIIVNHSLLLQDMKLEGGLLPQYDQVIIDEAHHLEDEATRQWTDTVDLELLRKSMAALKRPQGILNRLNTKAKTAPELVFDTVEIEEMVTGLRADAESLEDRLKNLIDFAVKLPELDRVSDKRLTDKVRNQAWWQDLSADLAGLVNALTAFNRTGRRLLDRVREAEDLEAIAKELGFALDTFTEALECLAQILDGQNTDLVHWVKSVTAGWGNNLLLYSARIDIAPLLKEKLFNAKESVILTSATLAVNRQLTFTADKFLLDPETYLAFICSSPFDYQTQSFIAIPTDHPDYSKVSDMDYSYNVARDLTALIPAVDGDMLVLFTSYAMLNRVYFALKKDRRLSDYTILGHGQDGSRSSIIATMQSKRKTVVLGASSFWEGVDVPGAHLRTVVIAKLPFAPPTMPVESARAERLEAQGKSAFNKLSLPHAILRFRQGAGRLIRSAKDHGAVIILDNRLLSKNYGRQFIGSLPDQPLITDNMENICNHLKDWFEEDTE</sequence>
<evidence type="ECO:0000256" key="11">
    <source>
        <dbReference type="ARBA" id="ARBA00023014"/>
    </source>
</evidence>
<organism evidence="19 20">
    <name type="scientific">Peptococcus simiae</name>
    <dbReference type="NCBI Taxonomy" id="1643805"/>
    <lineage>
        <taxon>Bacteria</taxon>
        <taxon>Bacillati</taxon>
        <taxon>Bacillota</taxon>
        <taxon>Clostridia</taxon>
        <taxon>Eubacteriales</taxon>
        <taxon>Peptococcaceae</taxon>
        <taxon>Peptococcus</taxon>
    </lineage>
</organism>
<dbReference type="EMBL" id="JBJUVG010000006">
    <property type="protein sequence ID" value="MFM9413817.1"/>
    <property type="molecule type" value="Genomic_DNA"/>
</dbReference>
<feature type="binding site" evidence="16">
    <location>
        <begin position="268"/>
        <end position="275"/>
    </location>
    <ligand>
        <name>ATP</name>
        <dbReference type="ChEBI" id="CHEBI:30616"/>
    </ligand>
</feature>
<comment type="cofactor">
    <cofactor evidence="1">
        <name>[4Fe-4S] cluster</name>
        <dbReference type="ChEBI" id="CHEBI:49883"/>
    </cofactor>
</comment>
<evidence type="ECO:0000256" key="1">
    <source>
        <dbReference type="ARBA" id="ARBA00001966"/>
    </source>
</evidence>
<protein>
    <recommendedName>
        <fullName evidence="16">3'-5' exonuclease DinG</fullName>
        <ecNumber evidence="16">3.1.-.-</ecNumber>
    </recommendedName>
</protein>
<evidence type="ECO:0000256" key="2">
    <source>
        <dbReference type="ARBA" id="ARBA00022485"/>
    </source>
</evidence>
<evidence type="ECO:0000256" key="5">
    <source>
        <dbReference type="ARBA" id="ARBA00022741"/>
    </source>
</evidence>
<evidence type="ECO:0000259" key="18">
    <source>
        <dbReference type="PROSITE" id="PS51193"/>
    </source>
</evidence>
<keyword evidence="14" id="KW-0413">Isomerase</keyword>